<accession>Q9ZIV7</accession>
<sequence length="284" mass="31644">MVTWVKAKRGSRQNMGCSPLHPQPHQIARHRLKRSGDRNDAEWAQIAGLMPANKRQARPGDLELVGQAGLYSTAVGSSWHYLYYSFPEGRTSGVYLFRWMQSGTREGMNRHLIGRNRSGKPAPSDGVIIAISVRAPDDGQLPGEDAGDKSAGTKRHPTDTRGHPVDIQDRDGDCWLAKKRADFPWVTDIHDGGYFGKTLRVPLMTRRNSSEIPRRSNRDGLFLPLIIRANVEKSAALLSPFGLETCSRLEKDLPEPVADGNSFIANAEIKALRRRKNRLSCLGR</sequence>
<evidence type="ECO:0000256" key="1">
    <source>
        <dbReference type="SAM" id="MobiDB-lite"/>
    </source>
</evidence>
<evidence type="ECO:0000313" key="2">
    <source>
        <dbReference type="EMBL" id="AAD01497.1"/>
    </source>
</evidence>
<feature type="region of interest" description="Disordered" evidence="1">
    <location>
        <begin position="1"/>
        <end position="23"/>
    </location>
</feature>
<feature type="compositionally biased region" description="Basic residues" evidence="1">
    <location>
        <begin position="1"/>
        <end position="11"/>
    </location>
</feature>
<dbReference type="PANTHER" id="PTHR30007">
    <property type="entry name" value="PHP DOMAIN PROTEIN"/>
    <property type="match status" value="1"/>
</dbReference>
<feature type="region of interest" description="Disordered" evidence="1">
    <location>
        <begin position="136"/>
        <end position="166"/>
    </location>
</feature>
<dbReference type="EMBL" id="AF012441">
    <property type="protein sequence ID" value="AAD01497.1"/>
    <property type="molecule type" value="Genomic_DNA"/>
</dbReference>
<organism evidence="2">
    <name type="scientific">Zymomonas mobilis</name>
    <dbReference type="NCBI Taxonomy" id="542"/>
    <lineage>
        <taxon>Bacteria</taxon>
        <taxon>Pseudomonadati</taxon>
        <taxon>Pseudomonadota</taxon>
        <taxon>Alphaproteobacteria</taxon>
        <taxon>Sphingomonadales</taxon>
        <taxon>Zymomonadaceae</taxon>
        <taxon>Zymomonas</taxon>
    </lineage>
</organism>
<protein>
    <submittedName>
        <fullName evidence="2">Putative transposase</fullName>
    </submittedName>
</protein>
<proteinExistence type="predicted"/>
<feature type="compositionally biased region" description="Basic and acidic residues" evidence="1">
    <location>
        <begin position="156"/>
        <end position="166"/>
    </location>
</feature>
<name>Q9ZIV7_ZYMMB</name>
<dbReference type="PANTHER" id="PTHR30007:SF0">
    <property type="entry name" value="TRANSPOSASE"/>
    <property type="match status" value="1"/>
</dbReference>
<dbReference type="AlphaFoldDB" id="Q9ZIV7"/>
<reference evidence="2" key="1">
    <citation type="submission" date="2000-11" db="EMBL/GenBank/DDBJ databases">
        <title>ISZm1068: a new IS-5 like insertion element from Zymomonas mobilis.</title>
        <authorList>
            <person name="Galeros M."/>
            <person name="Pappas K.-M."/>
            <person name="Beletsiotis E."/>
            <person name="Typas M.A."/>
        </authorList>
    </citation>
    <scope>NUCLEOTIDE SEQUENCE</scope>
    <source>
        <strain evidence="2">ATCC10988</strain>
    </source>
</reference>